<gene>
    <name evidence="2" type="ordered locus">BLASA_2065</name>
</gene>
<protein>
    <submittedName>
        <fullName evidence="2">Uncharacterized protein</fullName>
    </submittedName>
</protein>
<reference evidence="2 3" key="1">
    <citation type="journal article" date="2012" name="J. Bacteriol.">
        <title>Genome Sequence of Blastococcus saxobsidens DD2, a Stone-Inhabiting Bacterium.</title>
        <authorList>
            <person name="Chouaia B."/>
            <person name="Crotti E."/>
            <person name="Brusetti L."/>
            <person name="Daffonchio D."/>
            <person name="Essoussi I."/>
            <person name="Nouioui I."/>
            <person name="Sbissi I."/>
            <person name="Ghodhbane-Gtari F."/>
            <person name="Gtari M."/>
            <person name="Vacherie B."/>
            <person name="Barbe V."/>
            <person name="Medigue C."/>
            <person name="Gury J."/>
            <person name="Pujic P."/>
            <person name="Normand P."/>
        </authorList>
    </citation>
    <scope>NUCLEOTIDE SEQUENCE [LARGE SCALE GENOMIC DNA]</scope>
    <source>
        <strain evidence="2 3">DD2</strain>
    </source>
</reference>
<dbReference type="STRING" id="1146883.BLASA_2065"/>
<organism evidence="2 3">
    <name type="scientific">Blastococcus saxobsidens (strain DD2)</name>
    <dbReference type="NCBI Taxonomy" id="1146883"/>
    <lineage>
        <taxon>Bacteria</taxon>
        <taxon>Bacillati</taxon>
        <taxon>Actinomycetota</taxon>
        <taxon>Actinomycetes</taxon>
        <taxon>Geodermatophilales</taxon>
        <taxon>Geodermatophilaceae</taxon>
        <taxon>Blastococcus</taxon>
    </lineage>
</organism>
<keyword evidence="3" id="KW-1185">Reference proteome</keyword>
<dbReference type="Proteomes" id="UP000007517">
    <property type="component" value="Chromosome"/>
</dbReference>
<evidence type="ECO:0000313" key="2">
    <source>
        <dbReference type="EMBL" id="CCG02976.1"/>
    </source>
</evidence>
<name>H6RRY2_BLASD</name>
<sequence>MCSLRGSVSQTLASSPPGSKSSRVQSWTSSRANTPETVVKTADQLPCGALYGFLQSSRGLTA</sequence>
<reference evidence="3" key="2">
    <citation type="submission" date="2012-02" db="EMBL/GenBank/DDBJ databases">
        <title>Complete genome sequence of Blastococcus saxobsidens strain DD2.</title>
        <authorList>
            <person name="Genoscope."/>
        </authorList>
    </citation>
    <scope>NUCLEOTIDE SEQUENCE [LARGE SCALE GENOMIC DNA]</scope>
    <source>
        <strain evidence="3">DD2</strain>
    </source>
</reference>
<evidence type="ECO:0000256" key="1">
    <source>
        <dbReference type="SAM" id="MobiDB-lite"/>
    </source>
</evidence>
<accession>H6RRY2</accession>
<proteinExistence type="predicted"/>
<evidence type="ECO:0000313" key="3">
    <source>
        <dbReference type="Proteomes" id="UP000007517"/>
    </source>
</evidence>
<feature type="region of interest" description="Disordered" evidence="1">
    <location>
        <begin position="1"/>
        <end position="37"/>
    </location>
</feature>
<dbReference type="KEGG" id="bsd:BLASA_2065"/>
<dbReference type="EMBL" id="FO117623">
    <property type="protein sequence ID" value="CCG02976.1"/>
    <property type="molecule type" value="Genomic_DNA"/>
</dbReference>
<dbReference type="HOGENOM" id="CLU_2895048_0_0_11"/>
<feature type="compositionally biased region" description="Polar residues" evidence="1">
    <location>
        <begin position="1"/>
        <end position="36"/>
    </location>
</feature>
<dbReference type="AlphaFoldDB" id="H6RRY2"/>